<evidence type="ECO:0000256" key="8">
    <source>
        <dbReference type="ARBA" id="ARBA00022729"/>
    </source>
</evidence>
<evidence type="ECO:0000256" key="10">
    <source>
        <dbReference type="ARBA" id="ARBA00023239"/>
    </source>
</evidence>
<keyword evidence="15" id="KW-1185">Reference proteome</keyword>
<keyword evidence="11" id="KW-0119">Carbohydrate metabolism</keyword>
<evidence type="ECO:0000256" key="9">
    <source>
        <dbReference type="ARBA" id="ARBA00022837"/>
    </source>
</evidence>
<feature type="signal peptide" evidence="12">
    <location>
        <begin position="1"/>
        <end position="15"/>
    </location>
</feature>
<evidence type="ECO:0000256" key="11">
    <source>
        <dbReference type="RuleBase" id="RU361173"/>
    </source>
</evidence>
<sequence>MKLTVTALLAAVVAASPTKLLSTRNEIARRQAAEPAPYGYATLNGGTTGGAAGETVTVTDLASLTEAAESDGPLTVIVSGAISGSAKIRVASDKTIYGEAGSSITGIGFYVKQVSNVILRNLKIAKVDADNGDAVGLDEATNVWIDHLDLSGDLSAGKDDLDGLLDITHAADYVTVSNTYFHDHWKGSLVGHSDSNVDEDTGHLRITYANNHWYQVNSRTPSVRFGTVHVVNNYFDSLGSTGINTRMDAQVLVQSSAFANSPDEAIFFGDSDYTGYAVVDDVDLGGSTNSAPEGTFTPDSLPYDAIATLGSASVGSTVPGEAGQTL</sequence>
<comment type="caution">
    <text evidence="14">The sequence shown here is derived from an EMBL/GenBank/DDBJ whole genome shotgun (WGS) entry which is preliminary data.</text>
</comment>
<keyword evidence="6 11" id="KW-0964">Secreted</keyword>
<dbReference type="InterPro" id="IPR011050">
    <property type="entry name" value="Pectin_lyase_fold/virulence"/>
</dbReference>
<dbReference type="Pfam" id="PF00544">
    <property type="entry name" value="Pectate_lyase_4"/>
    <property type="match status" value="1"/>
</dbReference>
<dbReference type="PANTHER" id="PTHR31683">
    <property type="entry name" value="PECTATE LYASE 18-RELATED"/>
    <property type="match status" value="1"/>
</dbReference>
<evidence type="ECO:0000313" key="14">
    <source>
        <dbReference type="EMBL" id="KAK7747024.1"/>
    </source>
</evidence>
<dbReference type="InterPro" id="IPR002022">
    <property type="entry name" value="Pec_lyase"/>
</dbReference>
<comment type="cofactor">
    <cofactor evidence="2">
        <name>Ca(2+)</name>
        <dbReference type="ChEBI" id="CHEBI:29108"/>
    </cofactor>
</comment>
<dbReference type="SUPFAM" id="SSF51126">
    <property type="entry name" value="Pectin lyase-like"/>
    <property type="match status" value="1"/>
</dbReference>
<dbReference type="EMBL" id="JAKJXP020000095">
    <property type="protein sequence ID" value="KAK7747024.1"/>
    <property type="molecule type" value="Genomic_DNA"/>
</dbReference>
<evidence type="ECO:0000256" key="7">
    <source>
        <dbReference type="ARBA" id="ARBA00022723"/>
    </source>
</evidence>
<dbReference type="Gene3D" id="2.160.20.10">
    <property type="entry name" value="Single-stranded right-handed beta-helix, Pectin lyase-like"/>
    <property type="match status" value="1"/>
</dbReference>
<name>A0AAN9UF12_9PEZI</name>
<evidence type="ECO:0000259" key="13">
    <source>
        <dbReference type="SMART" id="SM00656"/>
    </source>
</evidence>
<dbReference type="GO" id="GO:0030570">
    <property type="term" value="F:pectate lyase activity"/>
    <property type="evidence" value="ECO:0007669"/>
    <property type="project" value="UniProtKB-EC"/>
</dbReference>
<dbReference type="AlphaFoldDB" id="A0AAN9UF12"/>
<protein>
    <recommendedName>
        <fullName evidence="5">pectate lyase</fullName>
        <ecNumber evidence="5">4.2.2.2</ecNumber>
    </recommendedName>
</protein>
<dbReference type="PANTHER" id="PTHR31683:SF18">
    <property type="entry name" value="PECTATE LYASE 21-RELATED"/>
    <property type="match status" value="1"/>
</dbReference>
<dbReference type="Proteomes" id="UP001320420">
    <property type="component" value="Unassembled WGS sequence"/>
</dbReference>
<accession>A0AAN9UF12</accession>
<keyword evidence="7" id="KW-0479">Metal-binding</keyword>
<feature type="chain" id="PRO_5043030812" description="pectate lyase" evidence="12">
    <location>
        <begin position="16"/>
        <end position="326"/>
    </location>
</feature>
<gene>
    <name evidence="14" type="ORF">SLS62_009281</name>
</gene>
<comment type="catalytic activity">
    <reaction evidence="1">
        <text>Eliminative cleavage of (1-&gt;4)-alpha-D-galacturonan to give oligosaccharides with 4-deoxy-alpha-D-galact-4-enuronosyl groups at their non-reducing ends.</text>
        <dbReference type="EC" id="4.2.2.2"/>
    </reaction>
</comment>
<evidence type="ECO:0000313" key="15">
    <source>
        <dbReference type="Proteomes" id="UP001320420"/>
    </source>
</evidence>
<feature type="domain" description="Pectate lyase" evidence="13">
    <location>
        <begin position="51"/>
        <end position="264"/>
    </location>
</feature>
<dbReference type="FunFam" id="2.160.20.10:FF:000036">
    <property type="entry name" value="Pectate lyase A"/>
    <property type="match status" value="1"/>
</dbReference>
<organism evidence="14 15">
    <name type="scientific">Diatrype stigma</name>
    <dbReference type="NCBI Taxonomy" id="117547"/>
    <lineage>
        <taxon>Eukaryota</taxon>
        <taxon>Fungi</taxon>
        <taxon>Dikarya</taxon>
        <taxon>Ascomycota</taxon>
        <taxon>Pezizomycotina</taxon>
        <taxon>Sordariomycetes</taxon>
        <taxon>Xylariomycetidae</taxon>
        <taxon>Xylariales</taxon>
        <taxon>Diatrypaceae</taxon>
        <taxon>Diatrype</taxon>
    </lineage>
</organism>
<reference evidence="14 15" key="1">
    <citation type="submission" date="2024-02" db="EMBL/GenBank/DDBJ databases">
        <title>De novo assembly and annotation of 12 fungi associated with fruit tree decline syndrome in Ontario, Canada.</title>
        <authorList>
            <person name="Sulman M."/>
            <person name="Ellouze W."/>
            <person name="Ilyukhin E."/>
        </authorList>
    </citation>
    <scope>NUCLEOTIDE SEQUENCE [LARGE SCALE GENOMIC DNA]</scope>
    <source>
        <strain evidence="14 15">M11/M66-122</strain>
    </source>
</reference>
<evidence type="ECO:0000256" key="2">
    <source>
        <dbReference type="ARBA" id="ARBA00001913"/>
    </source>
</evidence>
<proteinExistence type="inferred from homology"/>
<evidence type="ECO:0000256" key="12">
    <source>
        <dbReference type="SAM" id="SignalP"/>
    </source>
</evidence>
<dbReference type="InterPro" id="IPR012334">
    <property type="entry name" value="Pectin_lyas_fold"/>
</dbReference>
<dbReference type="InterPro" id="IPR045032">
    <property type="entry name" value="PEL"/>
</dbReference>
<keyword evidence="9" id="KW-0106">Calcium</keyword>
<evidence type="ECO:0000256" key="3">
    <source>
        <dbReference type="ARBA" id="ARBA00004613"/>
    </source>
</evidence>
<dbReference type="EC" id="4.2.2.2" evidence="5"/>
<comment type="subcellular location">
    <subcellularLocation>
        <location evidence="3 11">Secreted</location>
    </subcellularLocation>
</comment>
<comment type="similarity">
    <text evidence="4 11">Belongs to the polysaccharide lyase 1 family.</text>
</comment>
<keyword evidence="8 12" id="KW-0732">Signal</keyword>
<dbReference type="GO" id="GO:0000272">
    <property type="term" value="P:polysaccharide catabolic process"/>
    <property type="evidence" value="ECO:0007669"/>
    <property type="project" value="UniProtKB-KW"/>
</dbReference>
<dbReference type="GO" id="GO:0005576">
    <property type="term" value="C:extracellular region"/>
    <property type="evidence" value="ECO:0007669"/>
    <property type="project" value="UniProtKB-SubCell"/>
</dbReference>
<keyword evidence="10 11" id="KW-0456">Lyase</keyword>
<dbReference type="SMART" id="SM00656">
    <property type="entry name" value="Amb_all"/>
    <property type="match status" value="1"/>
</dbReference>
<keyword evidence="11" id="KW-0624">Polysaccharide degradation</keyword>
<dbReference type="GO" id="GO:0046872">
    <property type="term" value="F:metal ion binding"/>
    <property type="evidence" value="ECO:0007669"/>
    <property type="project" value="UniProtKB-KW"/>
</dbReference>
<evidence type="ECO:0000256" key="6">
    <source>
        <dbReference type="ARBA" id="ARBA00022525"/>
    </source>
</evidence>
<evidence type="ECO:0000256" key="4">
    <source>
        <dbReference type="ARBA" id="ARBA00010980"/>
    </source>
</evidence>
<evidence type="ECO:0000256" key="1">
    <source>
        <dbReference type="ARBA" id="ARBA00000695"/>
    </source>
</evidence>
<evidence type="ECO:0000256" key="5">
    <source>
        <dbReference type="ARBA" id="ARBA00012272"/>
    </source>
</evidence>